<evidence type="ECO:0000313" key="3">
    <source>
        <dbReference type="Proteomes" id="UP000596248"/>
    </source>
</evidence>
<dbReference type="EMBL" id="CP069127">
    <property type="protein sequence ID" value="QRG70839.1"/>
    <property type="molecule type" value="Genomic_DNA"/>
</dbReference>
<protein>
    <submittedName>
        <fullName evidence="2">GNAT family N-acetyltransferase</fullName>
    </submittedName>
</protein>
<organism evidence="2 3">
    <name type="scientific">Brevibacillus choshinensis</name>
    <dbReference type="NCBI Taxonomy" id="54911"/>
    <lineage>
        <taxon>Bacteria</taxon>
        <taxon>Bacillati</taxon>
        <taxon>Bacillota</taxon>
        <taxon>Bacilli</taxon>
        <taxon>Bacillales</taxon>
        <taxon>Paenibacillaceae</taxon>
        <taxon>Brevibacillus</taxon>
    </lineage>
</organism>
<evidence type="ECO:0000259" key="1">
    <source>
        <dbReference type="PROSITE" id="PS51186"/>
    </source>
</evidence>
<proteinExistence type="predicted"/>
<keyword evidence="3" id="KW-1185">Reference proteome</keyword>
<dbReference type="InterPro" id="IPR000182">
    <property type="entry name" value="GNAT_dom"/>
</dbReference>
<evidence type="ECO:0000313" key="2">
    <source>
        <dbReference type="EMBL" id="QRG70839.1"/>
    </source>
</evidence>
<dbReference type="Proteomes" id="UP000596248">
    <property type="component" value="Chromosome"/>
</dbReference>
<feature type="domain" description="N-acetyltransferase" evidence="1">
    <location>
        <begin position="135"/>
        <end position="274"/>
    </location>
</feature>
<reference evidence="2 3" key="1">
    <citation type="submission" date="2021-01" db="EMBL/GenBank/DDBJ databases">
        <title>Identification of strong promoters based on the transcriptome of Brevibacillus choshinensis.</title>
        <authorList>
            <person name="Yao D."/>
            <person name="Zhang K."/>
            <person name="Wu J."/>
        </authorList>
    </citation>
    <scope>NUCLEOTIDE SEQUENCE [LARGE SCALE GENOMIC DNA]</scope>
    <source>
        <strain evidence="2 3">HPD31-SP3</strain>
    </source>
</reference>
<dbReference type="InterPro" id="IPR016181">
    <property type="entry name" value="Acyl_CoA_acyltransferase"/>
</dbReference>
<dbReference type="Gene3D" id="3.40.630.30">
    <property type="match status" value="2"/>
</dbReference>
<sequence>MLHPKHRALLRQLNGRSVWAFGAVSDNQPVGLVAGYCKSERQRGEIVSLVVAEGYQKRGIGRALLRQAEGKIRQQNGLTTDCFSIIKAEDFGWLDGFFREEQWEPLRTNIEMYTLGLREGQLTELPWLEKLGLSAGFSTFSWGELSAHERQQVEQGCGRWYQPILSPFIDEHKIDLHYSLGLRYEGQVIGWMIVQQLASNMLLYKTLFVQKPFQQKARGIALLAEVIRRAHQTFPYGMCFVEQGNEPMLRFLNRRLGLQILYKKLSVLTSKRLTKS</sequence>
<gene>
    <name evidence="2" type="ORF">JNE38_29495</name>
</gene>
<dbReference type="Pfam" id="PF00583">
    <property type="entry name" value="Acetyltransf_1"/>
    <property type="match status" value="1"/>
</dbReference>
<dbReference type="CDD" id="cd04301">
    <property type="entry name" value="NAT_SF"/>
    <property type="match status" value="1"/>
</dbReference>
<dbReference type="PROSITE" id="PS51186">
    <property type="entry name" value="GNAT"/>
    <property type="match status" value="2"/>
</dbReference>
<feature type="domain" description="N-acetyltransferase" evidence="1">
    <location>
        <begin position="1"/>
        <end position="120"/>
    </location>
</feature>
<accession>A0ABX7FYH4</accession>
<dbReference type="SUPFAM" id="SSF55729">
    <property type="entry name" value="Acyl-CoA N-acyltransferases (Nat)"/>
    <property type="match status" value="2"/>
</dbReference>
<name>A0ABX7FYH4_BRECH</name>